<sequence>MGTTKHTKYTNILTAGLWIANTALASPVLEHVADQVATVDSAVTWTIDPALGDAEAFRVETQGEGTHVIAGGEAGVLYGTQMVMQGECDVVGVDGTPEFGVRGAVLMMLSPSWNYQSDLSPEVYPWFFDRPLMTRYLDYLVSARLNTLVLWSGHLFPHILELPEYPDASQFSAEEIRRNQEQFRWLTQECEKRAITVLTHFYNIHISEHQAKALGREGKDGARFEHPDAWVSDYYRTILRRYLETFPNVGLYICPGESLAQEDQLPWFRDVIFAAVRESGKHPRLVLRDWTMADDFRAALPTIYDDLWSELKHNDETITSPVPDLRHQKWAHVLSGHIVNLHDPADAVPYRVGSPRLLGEMVRNWREAGIFTGAWFYPPQAWVWPHTLDVQADGTDAVLNAWERDPLWHELEGRYLWRAEREPAAETAWAARRLGERLGNAEVGALLVRWYDLTDPILPGLQNLTAVRFGNFFPTSIAWVQTQVDDILSYRTKIDDRPLDGPTGLTGQRYYSQPVDAFTVARYAAEHGPIGAERRSLPIAQVAAMEAAGDALPSDVMRADWLIDTYLAMAEEALNVAQQAAALPSSDPAELQRFVSDSECLIATVRFYRIKVQAAQAKRMLELTADERYAVQLRRLVDESVPAYETLMRTVLQHYAKGTSMWDAKPFQRCLDEKVIPDREKQIQWLIDTGF</sequence>
<reference evidence="2 3" key="2">
    <citation type="submission" date="2023-12" db="EMBL/GenBank/DDBJ databases">
        <title>Description of an unclassified Opitutus bacterium of Verrucomicrobiota.</title>
        <authorList>
            <person name="Zhang D.-F."/>
        </authorList>
    </citation>
    <scope>NUCLEOTIDE SEQUENCE [LARGE SCALE GENOMIC DNA]</scope>
    <source>
        <strain evidence="2 3">WL0086</strain>
    </source>
</reference>
<dbReference type="Proteomes" id="UP000738431">
    <property type="component" value="Chromosome"/>
</dbReference>
<feature type="signal peptide" evidence="1">
    <location>
        <begin position="1"/>
        <end position="25"/>
    </location>
</feature>
<evidence type="ECO:0000256" key="1">
    <source>
        <dbReference type="SAM" id="SignalP"/>
    </source>
</evidence>
<evidence type="ECO:0000313" key="2">
    <source>
        <dbReference type="EMBL" id="WRQ88253.1"/>
    </source>
</evidence>
<evidence type="ECO:0000313" key="3">
    <source>
        <dbReference type="Proteomes" id="UP000738431"/>
    </source>
</evidence>
<keyword evidence="1" id="KW-0732">Signal</keyword>
<dbReference type="EMBL" id="CP139781">
    <property type="protein sequence ID" value="WRQ88253.1"/>
    <property type="molecule type" value="Genomic_DNA"/>
</dbReference>
<dbReference type="RefSeq" id="WP_221030461.1">
    <property type="nucleotide sequence ID" value="NZ_CP139781.1"/>
</dbReference>
<accession>A0ABZ1CAJ6</accession>
<reference evidence="2 3" key="1">
    <citation type="submission" date="2021-08" db="EMBL/GenBank/DDBJ databases">
        <authorList>
            <person name="Zhang D."/>
            <person name="Zhang A."/>
            <person name="Wang L."/>
        </authorList>
    </citation>
    <scope>NUCLEOTIDE SEQUENCE [LARGE SCALE GENOMIC DNA]</scope>
    <source>
        <strain evidence="2 3">WL0086</strain>
    </source>
</reference>
<keyword evidence="3" id="KW-1185">Reference proteome</keyword>
<evidence type="ECO:0008006" key="4">
    <source>
        <dbReference type="Google" id="ProtNLM"/>
    </source>
</evidence>
<gene>
    <name evidence="2" type="ORF">K1X11_002470</name>
</gene>
<feature type="chain" id="PRO_5046960246" description="Beta-hexosaminidase bacterial type N-terminal domain-containing protein" evidence="1">
    <location>
        <begin position="26"/>
        <end position="691"/>
    </location>
</feature>
<proteinExistence type="predicted"/>
<protein>
    <recommendedName>
        <fullName evidence="4">Beta-hexosaminidase bacterial type N-terminal domain-containing protein</fullName>
    </recommendedName>
</protein>
<name>A0ABZ1CAJ6_9BACT</name>
<organism evidence="2 3">
    <name type="scientific">Actomonas aquatica</name>
    <dbReference type="NCBI Taxonomy" id="2866162"/>
    <lineage>
        <taxon>Bacteria</taxon>
        <taxon>Pseudomonadati</taxon>
        <taxon>Verrucomicrobiota</taxon>
        <taxon>Opitutia</taxon>
        <taxon>Opitutales</taxon>
        <taxon>Opitutaceae</taxon>
        <taxon>Actomonas</taxon>
    </lineage>
</organism>